<dbReference type="EMBL" id="SNYQ01000001">
    <property type="protein sequence ID" value="TDQ59445.1"/>
    <property type="molecule type" value="Genomic_DNA"/>
</dbReference>
<dbReference type="Gene3D" id="3.40.50.150">
    <property type="entry name" value="Vaccinia Virus protein VP39"/>
    <property type="match status" value="1"/>
</dbReference>
<dbReference type="RefSeq" id="WP_133542379.1">
    <property type="nucleotide sequence ID" value="NZ_SNYQ01000001.1"/>
</dbReference>
<dbReference type="GO" id="GO:0032259">
    <property type="term" value="P:methylation"/>
    <property type="evidence" value="ECO:0007669"/>
    <property type="project" value="UniProtKB-KW"/>
</dbReference>
<proteinExistence type="predicted"/>
<dbReference type="SUPFAM" id="SSF53335">
    <property type="entry name" value="S-adenosyl-L-methionine-dependent methyltransferases"/>
    <property type="match status" value="1"/>
</dbReference>
<evidence type="ECO:0000313" key="2">
    <source>
        <dbReference type="EMBL" id="TDQ59445.1"/>
    </source>
</evidence>
<keyword evidence="2" id="KW-0489">Methyltransferase</keyword>
<comment type="caution">
    <text evidence="2">The sequence shown here is derived from an EMBL/GenBank/DDBJ whole genome shotgun (WGS) entry which is preliminary data.</text>
</comment>
<organism evidence="2 3">
    <name type="scientific">Mesocricetibacter intestinalis</name>
    <dbReference type="NCBI Taxonomy" id="1521930"/>
    <lineage>
        <taxon>Bacteria</taxon>
        <taxon>Pseudomonadati</taxon>
        <taxon>Pseudomonadota</taxon>
        <taxon>Gammaproteobacteria</taxon>
        <taxon>Pasteurellales</taxon>
        <taxon>Pasteurellaceae</taxon>
        <taxon>Mesocricetibacter</taxon>
    </lineage>
</organism>
<evidence type="ECO:0000313" key="3">
    <source>
        <dbReference type="Proteomes" id="UP000295657"/>
    </source>
</evidence>
<dbReference type="AlphaFoldDB" id="A0A4R6VEN7"/>
<reference evidence="2 3" key="1">
    <citation type="submission" date="2019-03" db="EMBL/GenBank/DDBJ databases">
        <title>Genomic Encyclopedia of Type Strains, Phase IV (KMG-IV): sequencing the most valuable type-strain genomes for metagenomic binning, comparative biology and taxonomic classification.</title>
        <authorList>
            <person name="Goeker M."/>
        </authorList>
    </citation>
    <scope>NUCLEOTIDE SEQUENCE [LARGE SCALE GENOMIC DNA]</scope>
    <source>
        <strain evidence="2 3">DSM 28403</strain>
    </source>
</reference>
<feature type="domain" description="Methyltransferase regulatory" evidence="1">
    <location>
        <begin position="218"/>
        <end position="299"/>
    </location>
</feature>
<dbReference type="InterPro" id="IPR018773">
    <property type="entry name" value="MeTrfase_reg_dom_prd"/>
</dbReference>
<keyword evidence="2" id="KW-0808">Transferase</keyword>
<dbReference type="OrthoDB" id="323463at2"/>
<name>A0A4R6VEN7_9PAST</name>
<sequence length="505" mass="57551">MSSWSEGYFSSVGYTYGYYENLQPQRIIIPFLAAGLIPPKIINACELGFGQGISFNIHSAAGNADWYGTDFNPNHAAFAQQLADSFSSGALISDQAFHEFCQREDLPEFDFIALHGIWSWISDENRAVIVEFIRRKLKIGGVLHISYNTLPGWSAKAPVRHLLSVYQQATAVEGQSHEANVKNTLELSEKTLALSHGLVKESPALADKIQELKNTNINYLAHEYLNKDWQPMYFSEMQEWLEPAKVSFACSSNFLDDFNPVLFSTEQAEFISGLGNRTLMQTAKDFILNKQFRADLWVKGRVTAPHSVLRDAWSELNVMFITARKDFDFAISRRIRTNLNEEMTNPILDLLEDGEVHNVGELYNAIGHDGLFEILSILYSCGHLVLVQDKKDIERAQPRCEKLNRYIMNQAREREDIHYLASPLTGGAIQVNRVEQLFLLAHLQGMESHDWGKFVWKFLQQQGQRLIADGKTLESEEDNLRQLEKLADTFIQNRLPLLKRLLFVA</sequence>
<keyword evidence="3" id="KW-1185">Reference proteome</keyword>
<evidence type="ECO:0000259" key="1">
    <source>
        <dbReference type="Pfam" id="PF10119"/>
    </source>
</evidence>
<gene>
    <name evidence="2" type="ORF">EDC45_0092</name>
</gene>
<dbReference type="Pfam" id="PF10119">
    <property type="entry name" value="MethyTransf_Reg"/>
    <property type="match status" value="1"/>
</dbReference>
<protein>
    <submittedName>
        <fullName evidence="2">Putative methyltransferase family protein</fullName>
    </submittedName>
</protein>
<accession>A0A4R6VEN7</accession>
<dbReference type="Proteomes" id="UP000295657">
    <property type="component" value="Unassembled WGS sequence"/>
</dbReference>
<dbReference type="GO" id="GO:0008168">
    <property type="term" value="F:methyltransferase activity"/>
    <property type="evidence" value="ECO:0007669"/>
    <property type="project" value="UniProtKB-KW"/>
</dbReference>
<dbReference type="InterPro" id="IPR029063">
    <property type="entry name" value="SAM-dependent_MTases_sf"/>
</dbReference>